<protein>
    <submittedName>
        <fullName evidence="2">Uncharacterized protein</fullName>
    </submittedName>
</protein>
<keyword evidence="1" id="KW-0472">Membrane</keyword>
<name>A0ABQ4ZWN4_9ASTR</name>
<keyword evidence="1" id="KW-1133">Transmembrane helix</keyword>
<feature type="transmembrane region" description="Helical" evidence="1">
    <location>
        <begin position="93"/>
        <end position="121"/>
    </location>
</feature>
<feature type="transmembrane region" description="Helical" evidence="1">
    <location>
        <begin position="64"/>
        <end position="81"/>
    </location>
</feature>
<gene>
    <name evidence="2" type="ORF">Tco_0800368</name>
</gene>
<keyword evidence="3" id="KW-1185">Reference proteome</keyword>
<keyword evidence="1" id="KW-0812">Transmembrane</keyword>
<accession>A0ABQ4ZWN4</accession>
<evidence type="ECO:0000313" key="2">
    <source>
        <dbReference type="EMBL" id="GJS93400.1"/>
    </source>
</evidence>
<reference evidence="2" key="1">
    <citation type="journal article" date="2022" name="Int. J. Mol. Sci.">
        <title>Draft Genome of Tanacetum Coccineum: Genomic Comparison of Closely Related Tanacetum-Family Plants.</title>
        <authorList>
            <person name="Yamashiro T."/>
            <person name="Shiraishi A."/>
            <person name="Nakayama K."/>
            <person name="Satake H."/>
        </authorList>
    </citation>
    <scope>NUCLEOTIDE SEQUENCE</scope>
</reference>
<evidence type="ECO:0000256" key="1">
    <source>
        <dbReference type="SAM" id="Phobius"/>
    </source>
</evidence>
<sequence length="134" mass="14375">MTTSKLPSLIDIRSILKGMTSNCYWWQITSSSWPFVSAVLGQMAHLVANITLNSARSCVMQSAFLTQGTVSSISIIFNWSVSISPEGFLSSVLLWLVIIVTVVGVGVTVVVVIIVAVVVVVESSSVVKLLFVIT</sequence>
<dbReference type="EMBL" id="BQNB010011655">
    <property type="protein sequence ID" value="GJS93400.1"/>
    <property type="molecule type" value="Genomic_DNA"/>
</dbReference>
<feature type="transmembrane region" description="Helical" evidence="1">
    <location>
        <begin position="33"/>
        <end position="52"/>
    </location>
</feature>
<organism evidence="2 3">
    <name type="scientific">Tanacetum coccineum</name>
    <dbReference type="NCBI Taxonomy" id="301880"/>
    <lineage>
        <taxon>Eukaryota</taxon>
        <taxon>Viridiplantae</taxon>
        <taxon>Streptophyta</taxon>
        <taxon>Embryophyta</taxon>
        <taxon>Tracheophyta</taxon>
        <taxon>Spermatophyta</taxon>
        <taxon>Magnoliopsida</taxon>
        <taxon>eudicotyledons</taxon>
        <taxon>Gunneridae</taxon>
        <taxon>Pentapetalae</taxon>
        <taxon>asterids</taxon>
        <taxon>campanulids</taxon>
        <taxon>Asterales</taxon>
        <taxon>Asteraceae</taxon>
        <taxon>Asteroideae</taxon>
        <taxon>Anthemideae</taxon>
        <taxon>Anthemidinae</taxon>
        <taxon>Tanacetum</taxon>
    </lineage>
</organism>
<proteinExistence type="predicted"/>
<comment type="caution">
    <text evidence="2">The sequence shown here is derived from an EMBL/GenBank/DDBJ whole genome shotgun (WGS) entry which is preliminary data.</text>
</comment>
<dbReference type="Proteomes" id="UP001151760">
    <property type="component" value="Unassembled WGS sequence"/>
</dbReference>
<evidence type="ECO:0000313" key="3">
    <source>
        <dbReference type="Proteomes" id="UP001151760"/>
    </source>
</evidence>
<reference evidence="2" key="2">
    <citation type="submission" date="2022-01" db="EMBL/GenBank/DDBJ databases">
        <authorList>
            <person name="Yamashiro T."/>
            <person name="Shiraishi A."/>
            <person name="Satake H."/>
            <person name="Nakayama K."/>
        </authorList>
    </citation>
    <scope>NUCLEOTIDE SEQUENCE</scope>
</reference>